<gene>
    <name evidence="2" type="ORF">MKQ68_18850</name>
</gene>
<accession>A0ABY6IXN2</accession>
<feature type="transmembrane region" description="Helical" evidence="1">
    <location>
        <begin position="50"/>
        <end position="72"/>
    </location>
</feature>
<dbReference type="RefSeq" id="WP_244844046.1">
    <property type="nucleotide sequence ID" value="NZ_CP107006.1"/>
</dbReference>
<keyword evidence="1" id="KW-1133">Transmembrane helix</keyword>
<keyword evidence="1" id="KW-0812">Transmembrane</keyword>
<dbReference type="Proteomes" id="UP001162741">
    <property type="component" value="Chromosome"/>
</dbReference>
<evidence type="ECO:0000313" key="2">
    <source>
        <dbReference type="EMBL" id="UYQ92150.1"/>
    </source>
</evidence>
<evidence type="ECO:0000313" key="3">
    <source>
        <dbReference type="Proteomes" id="UP001162741"/>
    </source>
</evidence>
<protein>
    <recommendedName>
        <fullName evidence="4">Metal-dependent phosphohydrolase 7TM extracellular domain-containing protein</fullName>
    </recommendedName>
</protein>
<keyword evidence="1" id="KW-0472">Membrane</keyword>
<reference evidence="2" key="1">
    <citation type="submission" date="2022-10" db="EMBL/GenBank/DDBJ databases">
        <title>Chitinophaga sp. nov., isolated from soil.</title>
        <authorList>
            <person name="Jeon C.O."/>
        </authorList>
    </citation>
    <scope>NUCLEOTIDE SEQUENCE</scope>
    <source>
        <strain evidence="2">R8</strain>
    </source>
</reference>
<name>A0ABY6IXN2_9BACT</name>
<evidence type="ECO:0000256" key="1">
    <source>
        <dbReference type="SAM" id="Phobius"/>
    </source>
</evidence>
<sequence>MMKRGRKSNVGDAGSWMSKAIGGYVSGVQRFTMEKLQRAFERLSPGKRKLCIAMFFLVLGGWSLMLVIRPGYLSSGREQIRKVFRTSPVISVQENYTPISAETFSRIRSMRLYLDRLEGTEAGRKKLDSIVKARPGLRDSLLMVEKLYDGIFPD</sequence>
<dbReference type="EMBL" id="CP107006">
    <property type="protein sequence ID" value="UYQ92150.1"/>
    <property type="molecule type" value="Genomic_DNA"/>
</dbReference>
<proteinExistence type="predicted"/>
<evidence type="ECO:0008006" key="4">
    <source>
        <dbReference type="Google" id="ProtNLM"/>
    </source>
</evidence>
<keyword evidence="3" id="KW-1185">Reference proteome</keyword>
<organism evidence="2 3">
    <name type="scientific">Chitinophaga horti</name>
    <dbReference type="NCBI Taxonomy" id="2920382"/>
    <lineage>
        <taxon>Bacteria</taxon>
        <taxon>Pseudomonadati</taxon>
        <taxon>Bacteroidota</taxon>
        <taxon>Chitinophagia</taxon>
        <taxon>Chitinophagales</taxon>
        <taxon>Chitinophagaceae</taxon>
        <taxon>Chitinophaga</taxon>
    </lineage>
</organism>